<evidence type="ECO:0000259" key="1">
    <source>
        <dbReference type="Pfam" id="PF18765"/>
    </source>
</evidence>
<dbReference type="Proteomes" id="UP000177309">
    <property type="component" value="Unassembled WGS sequence"/>
</dbReference>
<organism evidence="2 3">
    <name type="scientific">candidate division WOR-1 bacterium RIFOXYC2_FULL_41_25</name>
    <dbReference type="NCBI Taxonomy" id="1802586"/>
    <lineage>
        <taxon>Bacteria</taxon>
        <taxon>Bacillati</taxon>
        <taxon>Saganbacteria</taxon>
    </lineage>
</organism>
<dbReference type="Pfam" id="PF18765">
    <property type="entry name" value="Polbeta"/>
    <property type="match status" value="1"/>
</dbReference>
<dbReference type="SUPFAM" id="SSF81301">
    <property type="entry name" value="Nucleotidyltransferase"/>
    <property type="match status" value="1"/>
</dbReference>
<evidence type="ECO:0000313" key="2">
    <source>
        <dbReference type="EMBL" id="OGC33522.1"/>
    </source>
</evidence>
<dbReference type="AlphaFoldDB" id="A0A1F4TLD2"/>
<dbReference type="InterPro" id="IPR043519">
    <property type="entry name" value="NT_sf"/>
</dbReference>
<feature type="domain" description="Polymerase beta nucleotidyltransferase" evidence="1">
    <location>
        <begin position="9"/>
        <end position="103"/>
    </location>
</feature>
<dbReference type="InterPro" id="IPR041633">
    <property type="entry name" value="Polbeta"/>
</dbReference>
<dbReference type="Gene3D" id="3.30.460.10">
    <property type="entry name" value="Beta Polymerase, domain 2"/>
    <property type="match status" value="1"/>
</dbReference>
<dbReference type="InterPro" id="IPR052548">
    <property type="entry name" value="Type_VII_TA_antitoxin"/>
</dbReference>
<sequence length="104" mass="11910">MDDNLIASIVKKISTKFQPKKVYLFGSRAWGNPTVDSDLDLFVVMPSSLRRDNRSVEISKLFPDRLFSLDVLVYTPKEVEKSLQNNNPFIKEIISKGIVLYDES</sequence>
<protein>
    <recommendedName>
        <fullName evidence="1">Polymerase beta nucleotidyltransferase domain-containing protein</fullName>
    </recommendedName>
</protein>
<evidence type="ECO:0000313" key="3">
    <source>
        <dbReference type="Proteomes" id="UP000177309"/>
    </source>
</evidence>
<dbReference type="PANTHER" id="PTHR33933:SF1">
    <property type="entry name" value="PROTEIN ADENYLYLTRANSFERASE MNTA-RELATED"/>
    <property type="match status" value="1"/>
</dbReference>
<name>A0A1F4TLD2_UNCSA</name>
<proteinExistence type="predicted"/>
<dbReference type="EMBL" id="MEUI01000033">
    <property type="protein sequence ID" value="OGC33522.1"/>
    <property type="molecule type" value="Genomic_DNA"/>
</dbReference>
<comment type="caution">
    <text evidence="2">The sequence shown here is derived from an EMBL/GenBank/DDBJ whole genome shotgun (WGS) entry which is preliminary data.</text>
</comment>
<dbReference type="PANTHER" id="PTHR33933">
    <property type="entry name" value="NUCLEOTIDYLTRANSFERASE"/>
    <property type="match status" value="1"/>
</dbReference>
<gene>
    <name evidence="2" type="ORF">A2462_08905</name>
</gene>
<reference evidence="2 3" key="1">
    <citation type="journal article" date="2016" name="Nat. Commun.">
        <title>Thousands of microbial genomes shed light on interconnected biogeochemical processes in an aquifer system.</title>
        <authorList>
            <person name="Anantharaman K."/>
            <person name="Brown C.T."/>
            <person name="Hug L.A."/>
            <person name="Sharon I."/>
            <person name="Castelle C.J."/>
            <person name="Probst A.J."/>
            <person name="Thomas B.C."/>
            <person name="Singh A."/>
            <person name="Wilkins M.J."/>
            <person name="Karaoz U."/>
            <person name="Brodie E.L."/>
            <person name="Williams K.H."/>
            <person name="Hubbard S.S."/>
            <person name="Banfield J.F."/>
        </authorList>
    </citation>
    <scope>NUCLEOTIDE SEQUENCE [LARGE SCALE GENOMIC DNA]</scope>
</reference>
<dbReference type="CDD" id="cd05403">
    <property type="entry name" value="NT_KNTase_like"/>
    <property type="match status" value="1"/>
</dbReference>
<accession>A0A1F4TLD2</accession>